<evidence type="ECO:0000259" key="1">
    <source>
        <dbReference type="SMART" id="SM00596"/>
    </source>
</evidence>
<proteinExistence type="predicted"/>
<dbReference type="AlphaFoldDB" id="A0A2H8TR91"/>
<dbReference type="InterPro" id="IPR006579">
    <property type="entry name" value="Pre_C2HC_dom"/>
</dbReference>
<reference evidence="2" key="1">
    <citation type="submission" date="2017-10" db="EMBL/GenBank/DDBJ databases">
        <title>Transcriptome Assembly of Sugarcane Aphid Adults.</title>
        <authorList>
            <person name="Scully E.D."/>
            <person name="Palmer N.A."/>
            <person name="Geib S.M."/>
            <person name="Sarath G."/>
            <person name="Sattler S.E."/>
        </authorList>
    </citation>
    <scope>NUCLEOTIDE SEQUENCE</scope>
    <source>
        <tissue evidence="2">Whole body</tissue>
    </source>
</reference>
<organism evidence="2">
    <name type="scientific">Melanaphis sacchari</name>
    <dbReference type="NCBI Taxonomy" id="742174"/>
    <lineage>
        <taxon>Eukaryota</taxon>
        <taxon>Metazoa</taxon>
        <taxon>Ecdysozoa</taxon>
        <taxon>Arthropoda</taxon>
        <taxon>Hexapoda</taxon>
        <taxon>Insecta</taxon>
        <taxon>Pterygota</taxon>
        <taxon>Neoptera</taxon>
        <taxon>Paraneoptera</taxon>
        <taxon>Hemiptera</taxon>
        <taxon>Sternorrhyncha</taxon>
        <taxon>Aphidomorpha</taxon>
        <taxon>Aphidoidea</taxon>
        <taxon>Aphididae</taxon>
        <taxon>Aphidini</taxon>
        <taxon>Melanaphis</taxon>
    </lineage>
</organism>
<dbReference type="SMART" id="SM00596">
    <property type="entry name" value="PRE_C2HC"/>
    <property type="match status" value="1"/>
</dbReference>
<name>A0A2H8TR91_9HEMI</name>
<accession>A0A2H8TR91</accession>
<evidence type="ECO:0000313" key="2">
    <source>
        <dbReference type="EMBL" id="MBW16510.1"/>
    </source>
</evidence>
<dbReference type="Pfam" id="PF07530">
    <property type="entry name" value="PRE_C2HC"/>
    <property type="match status" value="1"/>
</dbReference>
<protein>
    <submittedName>
        <fullName evidence="2">Nucleic-acid-binding protein from transposon X-element</fullName>
    </submittedName>
</protein>
<dbReference type="EMBL" id="GFXV01004705">
    <property type="protein sequence ID" value="MBW16510.1"/>
    <property type="molecule type" value="Transcribed_RNA"/>
</dbReference>
<feature type="domain" description="Pre-C2HC" evidence="1">
    <location>
        <begin position="54"/>
        <end position="122"/>
    </location>
</feature>
<sequence length="156" mass="18307">MGRSNLAENGDAPRDFMAINSYLMEIEQEYYFYLPRSRQPFRVVLRHLHHTTPTTDIINCLDDLGHKVISITNITHSTNKLPLPLFNIILVRNNNNHEIFKITKLLNSIIKFEYTKRQLGPPECHHCQKYGHTRNYCHRNPRCVKCGAEHFTENCT</sequence>